<dbReference type="GO" id="GO:0050660">
    <property type="term" value="F:flavin adenine dinucleotide binding"/>
    <property type="evidence" value="ECO:0007669"/>
    <property type="project" value="InterPro"/>
</dbReference>
<feature type="domain" description="Acyl-CoA oxidase/dehydrogenase middle" evidence="8">
    <location>
        <begin position="122"/>
        <end position="221"/>
    </location>
</feature>
<evidence type="ECO:0000259" key="8">
    <source>
        <dbReference type="Pfam" id="PF02770"/>
    </source>
</evidence>
<evidence type="ECO:0000256" key="2">
    <source>
        <dbReference type="ARBA" id="ARBA00009347"/>
    </source>
</evidence>
<dbReference type="InterPro" id="IPR036250">
    <property type="entry name" value="AcylCo_DH-like_C"/>
</dbReference>
<evidence type="ECO:0000256" key="5">
    <source>
        <dbReference type="RuleBase" id="RU362125"/>
    </source>
</evidence>
<name>A0A3M8CS80_9BACL</name>
<keyword evidence="4 5" id="KW-0274">FAD</keyword>
<dbReference type="AlphaFoldDB" id="A0A3M8CS80"/>
<comment type="cofactor">
    <cofactor evidence="1 5">
        <name>FAD</name>
        <dbReference type="ChEBI" id="CHEBI:57692"/>
    </cofactor>
</comment>
<evidence type="ECO:0000256" key="1">
    <source>
        <dbReference type="ARBA" id="ARBA00001974"/>
    </source>
</evidence>
<dbReference type="Pfam" id="PF02770">
    <property type="entry name" value="Acyl-CoA_dh_M"/>
    <property type="match status" value="1"/>
</dbReference>
<sequence>MDFRFTEEQQSVIDLCKELAKDFRTRAAEHDRDRSAPEENYAILREKGLFGIAIPKEYGGLGIGFLGYSAAIAELAQGCAATANSFNMHANATGAILQHPDISEQVKQRVVGLALQEGKLFCTSVSEPSSSSLLATSYTPSLAAVKVEGGYRLYGKKAFCSMVESSDYVYLYAHPKGDPNPQASIGFLVPIDRCTAEGVTVHDVWNTLGMRATRSNTVEYNGTFVPDELVLHQTDEFLNDFIIRGANWSFGGFAAVYLGVGLGILNYASELLTAKKPKGFAQPQAFHPDSRRRIGEMAAELNGAYWAMMHAAWHSDTYGPSVQTFFHLVRAKHMIAAATSNAARSASIANGAHGMMKEYHLERMVRDAATAPIMPPNIDACADQIGLLTMGLNPAEACPPLQVSEPLFTPEVKEEVR</sequence>
<dbReference type="GO" id="GO:0003995">
    <property type="term" value="F:acyl-CoA dehydrogenase activity"/>
    <property type="evidence" value="ECO:0007669"/>
    <property type="project" value="TreeGrafter"/>
</dbReference>
<dbReference type="InterPro" id="IPR006091">
    <property type="entry name" value="Acyl-CoA_Oxase/DH_mid-dom"/>
</dbReference>
<keyword evidence="5" id="KW-0560">Oxidoreductase</keyword>
<dbReference type="Gene3D" id="2.40.110.10">
    <property type="entry name" value="Butyryl-CoA Dehydrogenase, subunit A, domain 2"/>
    <property type="match status" value="1"/>
</dbReference>
<keyword evidence="6" id="KW-0472">Membrane</keyword>
<dbReference type="RefSeq" id="WP_122913393.1">
    <property type="nucleotide sequence ID" value="NZ_RHHT01000023.1"/>
</dbReference>
<dbReference type="InterPro" id="IPR013786">
    <property type="entry name" value="AcylCoA_DH/ox_N"/>
</dbReference>
<comment type="caution">
    <text evidence="10">The sequence shown here is derived from an EMBL/GenBank/DDBJ whole genome shotgun (WGS) entry which is preliminary data.</text>
</comment>
<keyword evidence="3 5" id="KW-0285">Flavoprotein</keyword>
<evidence type="ECO:0000259" key="9">
    <source>
        <dbReference type="Pfam" id="PF02771"/>
    </source>
</evidence>
<evidence type="ECO:0000256" key="6">
    <source>
        <dbReference type="SAM" id="Phobius"/>
    </source>
</evidence>
<feature type="domain" description="Acyl-CoA dehydrogenase/oxidase C-terminal" evidence="7">
    <location>
        <begin position="273"/>
        <end position="374"/>
    </location>
</feature>
<dbReference type="PANTHER" id="PTHR43884:SF12">
    <property type="entry name" value="ISOVALERYL-COA DEHYDROGENASE, MITOCHONDRIAL-RELATED"/>
    <property type="match status" value="1"/>
</dbReference>
<dbReference type="Pfam" id="PF00441">
    <property type="entry name" value="Acyl-CoA_dh_1"/>
    <property type="match status" value="1"/>
</dbReference>
<gene>
    <name evidence="10" type="ORF">EDM58_11105</name>
</gene>
<dbReference type="SUPFAM" id="SSF56645">
    <property type="entry name" value="Acyl-CoA dehydrogenase NM domain-like"/>
    <property type="match status" value="1"/>
</dbReference>
<dbReference type="Gene3D" id="1.10.540.10">
    <property type="entry name" value="Acyl-CoA dehydrogenase/oxidase, N-terminal domain"/>
    <property type="match status" value="1"/>
</dbReference>
<proteinExistence type="inferred from homology"/>
<evidence type="ECO:0000313" key="11">
    <source>
        <dbReference type="Proteomes" id="UP000281915"/>
    </source>
</evidence>
<dbReference type="EMBL" id="RHHT01000023">
    <property type="protein sequence ID" value="RNB78640.1"/>
    <property type="molecule type" value="Genomic_DNA"/>
</dbReference>
<feature type="domain" description="Acyl-CoA dehydrogenase/oxidase N-terminal" evidence="9">
    <location>
        <begin position="6"/>
        <end position="109"/>
    </location>
</feature>
<accession>A0A3M8CS80</accession>
<feature type="transmembrane region" description="Helical" evidence="6">
    <location>
        <begin position="248"/>
        <end position="268"/>
    </location>
</feature>
<dbReference type="Proteomes" id="UP000281915">
    <property type="component" value="Unassembled WGS sequence"/>
</dbReference>
<dbReference type="InterPro" id="IPR009075">
    <property type="entry name" value="AcylCo_DH/oxidase_C"/>
</dbReference>
<evidence type="ECO:0000256" key="3">
    <source>
        <dbReference type="ARBA" id="ARBA00022630"/>
    </source>
</evidence>
<reference evidence="10 11" key="1">
    <citation type="submission" date="2018-10" db="EMBL/GenBank/DDBJ databases">
        <title>Phylogenomics of Brevibacillus.</title>
        <authorList>
            <person name="Dunlap C."/>
        </authorList>
    </citation>
    <scope>NUCLEOTIDE SEQUENCE [LARGE SCALE GENOMIC DNA]</scope>
    <source>
        <strain evidence="10 11">JCM 15085</strain>
    </source>
</reference>
<dbReference type="PIRSF" id="PIRSF016578">
    <property type="entry name" value="HsaA"/>
    <property type="match status" value="1"/>
</dbReference>
<dbReference type="Gene3D" id="1.20.140.10">
    <property type="entry name" value="Butyryl-CoA Dehydrogenase, subunit A, domain 3"/>
    <property type="match status" value="1"/>
</dbReference>
<dbReference type="InterPro" id="IPR009100">
    <property type="entry name" value="AcylCoA_DH/oxidase_NM_dom_sf"/>
</dbReference>
<comment type="similarity">
    <text evidence="2 5">Belongs to the acyl-CoA dehydrogenase family.</text>
</comment>
<dbReference type="PANTHER" id="PTHR43884">
    <property type="entry name" value="ACYL-COA DEHYDROGENASE"/>
    <property type="match status" value="1"/>
</dbReference>
<evidence type="ECO:0000256" key="4">
    <source>
        <dbReference type="ARBA" id="ARBA00022827"/>
    </source>
</evidence>
<organism evidence="10 11">
    <name type="scientific">Brevibacillus panacihumi</name>
    <dbReference type="NCBI Taxonomy" id="497735"/>
    <lineage>
        <taxon>Bacteria</taxon>
        <taxon>Bacillati</taxon>
        <taxon>Bacillota</taxon>
        <taxon>Bacilli</taxon>
        <taxon>Bacillales</taxon>
        <taxon>Paenibacillaceae</taxon>
        <taxon>Brevibacillus</taxon>
    </lineage>
</organism>
<keyword evidence="6" id="KW-0812">Transmembrane</keyword>
<protein>
    <submittedName>
        <fullName evidence="10">Acyl-CoA dehydrogenase</fullName>
    </submittedName>
</protein>
<keyword evidence="6" id="KW-1133">Transmembrane helix</keyword>
<dbReference type="SUPFAM" id="SSF47203">
    <property type="entry name" value="Acyl-CoA dehydrogenase C-terminal domain-like"/>
    <property type="match status" value="1"/>
</dbReference>
<evidence type="ECO:0000313" key="10">
    <source>
        <dbReference type="EMBL" id="RNB78640.1"/>
    </source>
</evidence>
<dbReference type="InterPro" id="IPR037069">
    <property type="entry name" value="AcylCoA_DH/ox_N_sf"/>
</dbReference>
<dbReference type="Pfam" id="PF02771">
    <property type="entry name" value="Acyl-CoA_dh_N"/>
    <property type="match status" value="1"/>
</dbReference>
<evidence type="ECO:0000259" key="7">
    <source>
        <dbReference type="Pfam" id="PF00441"/>
    </source>
</evidence>
<dbReference type="InterPro" id="IPR046373">
    <property type="entry name" value="Acyl-CoA_Oxase/DH_mid-dom_sf"/>
</dbReference>